<evidence type="ECO:0000256" key="3">
    <source>
        <dbReference type="ARBA" id="ARBA00023012"/>
    </source>
</evidence>
<dbReference type="Proteomes" id="UP000199207">
    <property type="component" value="Unassembled WGS sequence"/>
</dbReference>
<dbReference type="STRING" id="910347.SAMN05421773_11184"/>
<dbReference type="SMART" id="SM00387">
    <property type="entry name" value="HATPase_c"/>
    <property type="match status" value="1"/>
</dbReference>
<dbReference type="PANTHER" id="PTHR24421">
    <property type="entry name" value="NITRATE/NITRITE SENSOR PROTEIN NARX-RELATED"/>
    <property type="match status" value="1"/>
</dbReference>
<dbReference type="GO" id="GO:0046983">
    <property type="term" value="F:protein dimerization activity"/>
    <property type="evidence" value="ECO:0007669"/>
    <property type="project" value="InterPro"/>
</dbReference>
<name>A0A1I1QM81_9ACTN</name>
<dbReference type="Pfam" id="PF01590">
    <property type="entry name" value="GAF"/>
    <property type="match status" value="2"/>
</dbReference>
<evidence type="ECO:0000259" key="5">
    <source>
        <dbReference type="SMART" id="SM00065"/>
    </source>
</evidence>
<dbReference type="AlphaFoldDB" id="A0A1I1QM81"/>
<gene>
    <name evidence="7" type="ORF">SAMN05421773_11184</name>
</gene>
<dbReference type="RefSeq" id="WP_093840165.1">
    <property type="nucleotide sequence ID" value="NZ_FOLM01000011.1"/>
</dbReference>
<reference evidence="7 8" key="1">
    <citation type="submission" date="2016-10" db="EMBL/GenBank/DDBJ databases">
        <authorList>
            <person name="de Groot N.N."/>
        </authorList>
    </citation>
    <scope>NUCLEOTIDE SEQUENCE [LARGE SCALE GENOMIC DNA]</scope>
    <source>
        <strain evidence="7 8">CGMCC 4.5739</strain>
    </source>
</reference>
<proteinExistence type="predicted"/>
<feature type="region of interest" description="Disordered" evidence="4">
    <location>
        <begin position="531"/>
        <end position="553"/>
    </location>
</feature>
<evidence type="ECO:0000313" key="8">
    <source>
        <dbReference type="Proteomes" id="UP000199207"/>
    </source>
</evidence>
<feature type="domain" description="Histidine kinase/HSP90-like ATPase" evidence="6">
    <location>
        <begin position="457"/>
        <end position="553"/>
    </location>
</feature>
<protein>
    <submittedName>
        <fullName evidence="7">Histidine kinase-, DNA gyrase B-, and HSP90-like ATPase</fullName>
    </submittedName>
</protein>
<accession>A0A1I1QM81</accession>
<feature type="domain" description="GAF" evidence="5">
    <location>
        <begin position="202"/>
        <end position="345"/>
    </location>
</feature>
<evidence type="ECO:0000256" key="2">
    <source>
        <dbReference type="ARBA" id="ARBA00022777"/>
    </source>
</evidence>
<dbReference type="Pfam" id="PF02518">
    <property type="entry name" value="HATPase_c"/>
    <property type="match status" value="1"/>
</dbReference>
<keyword evidence="1" id="KW-0808">Transferase</keyword>
<evidence type="ECO:0000256" key="1">
    <source>
        <dbReference type="ARBA" id="ARBA00022679"/>
    </source>
</evidence>
<evidence type="ECO:0000259" key="6">
    <source>
        <dbReference type="SMART" id="SM00387"/>
    </source>
</evidence>
<dbReference type="GO" id="GO:0000155">
    <property type="term" value="F:phosphorelay sensor kinase activity"/>
    <property type="evidence" value="ECO:0007669"/>
    <property type="project" value="InterPro"/>
</dbReference>
<dbReference type="InterPro" id="IPR029016">
    <property type="entry name" value="GAF-like_dom_sf"/>
</dbReference>
<dbReference type="InterPro" id="IPR003594">
    <property type="entry name" value="HATPase_dom"/>
</dbReference>
<dbReference type="SUPFAM" id="SSF55874">
    <property type="entry name" value="ATPase domain of HSP90 chaperone/DNA topoisomerase II/histidine kinase"/>
    <property type="match status" value="1"/>
</dbReference>
<evidence type="ECO:0000256" key="4">
    <source>
        <dbReference type="SAM" id="MobiDB-lite"/>
    </source>
</evidence>
<dbReference type="PANTHER" id="PTHR24421:SF56">
    <property type="entry name" value="OXYGEN SENSOR HISTIDINE KINASE RESPONSE REGULATOR DOST"/>
    <property type="match status" value="1"/>
</dbReference>
<dbReference type="InterPro" id="IPR011712">
    <property type="entry name" value="Sig_transdc_His_kin_sub3_dim/P"/>
</dbReference>
<dbReference type="Gene3D" id="3.30.450.40">
    <property type="match status" value="2"/>
</dbReference>
<dbReference type="InterPro" id="IPR050482">
    <property type="entry name" value="Sensor_HK_TwoCompSys"/>
</dbReference>
<evidence type="ECO:0000313" key="7">
    <source>
        <dbReference type="EMBL" id="SFD20958.1"/>
    </source>
</evidence>
<dbReference type="Gene3D" id="1.20.5.1930">
    <property type="match status" value="1"/>
</dbReference>
<keyword evidence="8" id="KW-1185">Reference proteome</keyword>
<feature type="domain" description="GAF" evidence="5">
    <location>
        <begin position="36"/>
        <end position="182"/>
    </location>
</feature>
<dbReference type="InterPro" id="IPR003018">
    <property type="entry name" value="GAF"/>
</dbReference>
<organism evidence="7 8">
    <name type="scientific">Streptomyces aidingensis</name>
    <dbReference type="NCBI Taxonomy" id="910347"/>
    <lineage>
        <taxon>Bacteria</taxon>
        <taxon>Bacillati</taxon>
        <taxon>Actinomycetota</taxon>
        <taxon>Actinomycetes</taxon>
        <taxon>Kitasatosporales</taxon>
        <taxon>Streptomycetaceae</taxon>
        <taxon>Streptomyces</taxon>
    </lineage>
</organism>
<dbReference type="GO" id="GO:0016020">
    <property type="term" value="C:membrane"/>
    <property type="evidence" value="ECO:0007669"/>
    <property type="project" value="InterPro"/>
</dbReference>
<dbReference type="SMART" id="SM00065">
    <property type="entry name" value="GAF"/>
    <property type="match status" value="2"/>
</dbReference>
<feature type="compositionally biased region" description="Gly residues" evidence="4">
    <location>
        <begin position="531"/>
        <end position="544"/>
    </location>
</feature>
<dbReference type="InterPro" id="IPR036890">
    <property type="entry name" value="HATPase_C_sf"/>
</dbReference>
<dbReference type="SUPFAM" id="SSF55781">
    <property type="entry name" value="GAF domain-like"/>
    <property type="match status" value="2"/>
</dbReference>
<keyword evidence="3" id="KW-0902">Two-component regulatory system</keyword>
<dbReference type="OrthoDB" id="5241249at2"/>
<dbReference type="Gene3D" id="3.30.565.10">
    <property type="entry name" value="Histidine kinase-like ATPase, C-terminal domain"/>
    <property type="match status" value="1"/>
</dbReference>
<sequence>MAQVLPADGGPPPRPSLSERLPRLLEAMVAIGGDVEMQTLLDRVLTAAGELTGARYAAVGVLDEEGGLGRFVTRGIEPELRKRIEEIPGTDRLVRRMVERPRPLLLDDLTQDPRFTGFPTAGPAIRSLLGSPIRVHGVGFGALYLAQPHPAAFTPEDLQLTQILATEAGIAIGNARLYEAVRQRARWMDGSAELSTSLLSDDSDNALAVVAEQAMRLADADAAFVMTPAEDGGLEIVAACAGDPSGLIGTVVPAGSETVRQLLAGEPVFIEDSAADSDLPRAVAHRYGPSMLLPLASDGKVIGALAVPRGPGGEQFTFAERAMATQFAQQAALALVLSAAQRDREQLAVYEDRDRIARDLHDLVIQRLFATGMLLETAQRAAGSPDVSSRIGKAVNELDATIQEIRTAIFALQQGPEEAPAGLRTRVLRETGTAARTLGFQPSVAFQGPVDARVGEGVAKNLIAALREGLSNAARHAHAGRVEVTVDASGTLPDGRDSVRLTVADDGIGLPEHGGRRSGLRNLAQRARSLGGGVSFGPGPGGSGTTLSWEVPL</sequence>
<keyword evidence="2 7" id="KW-0418">Kinase</keyword>
<dbReference type="EMBL" id="FOLM01000011">
    <property type="protein sequence ID" value="SFD20958.1"/>
    <property type="molecule type" value="Genomic_DNA"/>
</dbReference>
<dbReference type="Pfam" id="PF07730">
    <property type="entry name" value="HisKA_3"/>
    <property type="match status" value="1"/>
</dbReference>